<dbReference type="Pfam" id="PF08205">
    <property type="entry name" value="C2-set_2"/>
    <property type="match status" value="1"/>
</dbReference>
<feature type="domain" description="Ig-like" evidence="6">
    <location>
        <begin position="4"/>
        <end position="105"/>
    </location>
</feature>
<dbReference type="GO" id="GO:0007156">
    <property type="term" value="P:homophilic cell adhesion via plasma membrane adhesion molecules"/>
    <property type="evidence" value="ECO:0007669"/>
    <property type="project" value="TreeGrafter"/>
</dbReference>
<dbReference type="GO" id="GO:0070593">
    <property type="term" value="P:dendrite self-avoidance"/>
    <property type="evidence" value="ECO:0007669"/>
    <property type="project" value="TreeGrafter"/>
</dbReference>
<dbReference type="EMBL" id="JAOPHQ010003414">
    <property type="protein sequence ID" value="KAK0143445.1"/>
    <property type="molecule type" value="Genomic_DNA"/>
</dbReference>
<dbReference type="GO" id="GO:0098632">
    <property type="term" value="F:cell-cell adhesion mediator activity"/>
    <property type="evidence" value="ECO:0007669"/>
    <property type="project" value="TreeGrafter"/>
</dbReference>
<dbReference type="InterPro" id="IPR007110">
    <property type="entry name" value="Ig-like_dom"/>
</dbReference>
<dbReference type="InterPro" id="IPR013783">
    <property type="entry name" value="Ig-like_fold"/>
</dbReference>
<name>A0AA47MNQ5_MERPO</name>
<reference evidence="7" key="1">
    <citation type="journal article" date="2023" name="Front. Mar. Sci.">
        <title>A new Merluccius polli reference genome to investigate the effects of global change in West African waters.</title>
        <authorList>
            <person name="Mateo J.L."/>
            <person name="Blanco-Fernandez C."/>
            <person name="Garcia-Vazquez E."/>
            <person name="Machado-Schiaffino G."/>
        </authorList>
    </citation>
    <scope>NUCLEOTIDE SEQUENCE</scope>
    <source>
        <strain evidence="7">C29</strain>
        <tissue evidence="7">Fin</tissue>
    </source>
</reference>
<evidence type="ECO:0000256" key="5">
    <source>
        <dbReference type="SAM" id="SignalP"/>
    </source>
</evidence>
<feature type="signal peptide" evidence="5">
    <location>
        <begin position="1"/>
        <end position="19"/>
    </location>
</feature>
<dbReference type="Proteomes" id="UP001174136">
    <property type="component" value="Unassembled WGS sequence"/>
</dbReference>
<keyword evidence="2" id="KW-0472">Membrane</keyword>
<evidence type="ECO:0000259" key="6">
    <source>
        <dbReference type="PROSITE" id="PS50835"/>
    </source>
</evidence>
<evidence type="ECO:0000313" key="8">
    <source>
        <dbReference type="Proteomes" id="UP001174136"/>
    </source>
</evidence>
<evidence type="ECO:0000256" key="1">
    <source>
        <dbReference type="ARBA" id="ARBA00004167"/>
    </source>
</evidence>
<dbReference type="SMART" id="SM00409">
    <property type="entry name" value="IG"/>
    <property type="match status" value="1"/>
</dbReference>
<keyword evidence="3" id="KW-1015">Disulfide bond</keyword>
<dbReference type="PANTHER" id="PTHR10075:SF103">
    <property type="entry name" value="ROUNDABOUT HOMOLOG 4"/>
    <property type="match status" value="1"/>
</dbReference>
<evidence type="ECO:0000256" key="2">
    <source>
        <dbReference type="ARBA" id="ARBA00023136"/>
    </source>
</evidence>
<dbReference type="InterPro" id="IPR036179">
    <property type="entry name" value="Ig-like_dom_sf"/>
</dbReference>
<organism evidence="7 8">
    <name type="scientific">Merluccius polli</name>
    <name type="common">Benguela hake</name>
    <name type="synonym">Merluccius cadenati</name>
    <dbReference type="NCBI Taxonomy" id="89951"/>
    <lineage>
        <taxon>Eukaryota</taxon>
        <taxon>Metazoa</taxon>
        <taxon>Chordata</taxon>
        <taxon>Craniata</taxon>
        <taxon>Vertebrata</taxon>
        <taxon>Euteleostomi</taxon>
        <taxon>Actinopterygii</taxon>
        <taxon>Neopterygii</taxon>
        <taxon>Teleostei</taxon>
        <taxon>Neoteleostei</taxon>
        <taxon>Acanthomorphata</taxon>
        <taxon>Zeiogadaria</taxon>
        <taxon>Gadariae</taxon>
        <taxon>Gadiformes</taxon>
        <taxon>Gadoidei</taxon>
        <taxon>Merlucciidae</taxon>
        <taxon>Merluccius</taxon>
    </lineage>
</organism>
<dbReference type="PROSITE" id="PS50835">
    <property type="entry name" value="IG_LIKE"/>
    <property type="match status" value="2"/>
</dbReference>
<dbReference type="GO" id="GO:0007411">
    <property type="term" value="P:axon guidance"/>
    <property type="evidence" value="ECO:0007669"/>
    <property type="project" value="TreeGrafter"/>
</dbReference>
<evidence type="ECO:0000256" key="3">
    <source>
        <dbReference type="ARBA" id="ARBA00023157"/>
    </source>
</evidence>
<comment type="subcellular location">
    <subcellularLocation>
        <location evidence="1">Membrane</location>
        <topology evidence="1">Single-pass membrane protein</topology>
    </subcellularLocation>
</comment>
<keyword evidence="5" id="KW-0732">Signal</keyword>
<accession>A0AA47MNQ5</accession>
<dbReference type="GO" id="GO:0005886">
    <property type="term" value="C:plasma membrane"/>
    <property type="evidence" value="ECO:0007669"/>
    <property type="project" value="TreeGrafter"/>
</dbReference>
<keyword evidence="8" id="KW-1185">Reference proteome</keyword>
<sequence length="178" mass="19199">MYLPFYFILILSTRHAVFSAQPQDAVGLLGAPLTLDCAVYDPGQQRALSVRWEKSSGEVHSGSVGGFQLANGSLFFPLLREAHLGGYVCSADAGDHRISATVRVEKAGLDVVFFSPGKQTVREGEAVFLQCVSGDSSPPAVISWMKDGELVKRGKQIQAFMLQAFPAPGMHVDLFTPL</sequence>
<evidence type="ECO:0000313" key="7">
    <source>
        <dbReference type="EMBL" id="KAK0143445.1"/>
    </source>
</evidence>
<dbReference type="InterPro" id="IPR013162">
    <property type="entry name" value="CD80_C2-set"/>
</dbReference>
<comment type="caution">
    <text evidence="7">The sequence shown here is derived from an EMBL/GenBank/DDBJ whole genome shotgun (WGS) entry which is preliminary data.</text>
</comment>
<feature type="domain" description="Ig-like" evidence="6">
    <location>
        <begin position="110"/>
        <end position="178"/>
    </location>
</feature>
<evidence type="ECO:0000256" key="4">
    <source>
        <dbReference type="ARBA" id="ARBA00023319"/>
    </source>
</evidence>
<gene>
    <name evidence="7" type="primary">tutl</name>
    <name evidence="7" type="ORF">N1851_018420</name>
</gene>
<dbReference type="GO" id="GO:0030424">
    <property type="term" value="C:axon"/>
    <property type="evidence" value="ECO:0007669"/>
    <property type="project" value="TreeGrafter"/>
</dbReference>
<dbReference type="Gene3D" id="2.60.40.10">
    <property type="entry name" value="Immunoglobulins"/>
    <property type="match status" value="2"/>
</dbReference>
<feature type="chain" id="PRO_5041343689" evidence="5">
    <location>
        <begin position="20"/>
        <end position="178"/>
    </location>
</feature>
<keyword evidence="4" id="KW-0393">Immunoglobulin domain</keyword>
<proteinExistence type="predicted"/>
<dbReference type="SUPFAM" id="SSF48726">
    <property type="entry name" value="Immunoglobulin"/>
    <property type="match status" value="2"/>
</dbReference>
<protein>
    <submittedName>
        <fullName evidence="7">Protein turtle</fullName>
    </submittedName>
</protein>
<dbReference type="InterPro" id="IPR003599">
    <property type="entry name" value="Ig_sub"/>
</dbReference>
<dbReference type="AlphaFoldDB" id="A0AA47MNQ5"/>
<dbReference type="PANTHER" id="PTHR10075">
    <property type="entry name" value="BASIGIN RELATED"/>
    <property type="match status" value="1"/>
</dbReference>